<dbReference type="Pfam" id="PF25372">
    <property type="entry name" value="DUF7885"/>
    <property type="match status" value="1"/>
</dbReference>
<keyword evidence="3" id="KW-1185">Reference proteome</keyword>
<dbReference type="PROSITE" id="PS50181">
    <property type="entry name" value="FBOX"/>
    <property type="match status" value="1"/>
</dbReference>
<dbReference type="InterPro" id="IPR057207">
    <property type="entry name" value="FBXL15_LRR"/>
</dbReference>
<dbReference type="InterPro" id="IPR032675">
    <property type="entry name" value="LRR_dom_sf"/>
</dbReference>
<evidence type="ECO:0000313" key="4">
    <source>
        <dbReference type="RefSeq" id="XP_031567936.1"/>
    </source>
</evidence>
<dbReference type="AlphaFoldDB" id="A0A6P8ILS9"/>
<accession>A0A6P8ILS9</accession>
<dbReference type="SUPFAM" id="SSF52047">
    <property type="entry name" value="RNI-like"/>
    <property type="match status" value="1"/>
</dbReference>
<dbReference type="GO" id="GO:0005737">
    <property type="term" value="C:cytoplasm"/>
    <property type="evidence" value="ECO:0007669"/>
    <property type="project" value="TreeGrafter"/>
</dbReference>
<dbReference type="SMART" id="SM00367">
    <property type="entry name" value="LRR_CC"/>
    <property type="match status" value="6"/>
</dbReference>
<dbReference type="InterPro" id="IPR006553">
    <property type="entry name" value="Leu-rich_rpt_Cys-con_subtyp"/>
</dbReference>
<dbReference type="Gene3D" id="3.80.10.10">
    <property type="entry name" value="Ribonuclease Inhibitor"/>
    <property type="match status" value="2"/>
</dbReference>
<dbReference type="InterPro" id="IPR050648">
    <property type="entry name" value="F-box_LRR-repeat"/>
</dbReference>
<proteinExistence type="predicted"/>
<keyword evidence="1" id="KW-0833">Ubl conjugation pathway</keyword>
<dbReference type="InterPro" id="IPR001810">
    <property type="entry name" value="F-box_dom"/>
</dbReference>
<feature type="domain" description="F-box" evidence="2">
    <location>
        <begin position="1"/>
        <end position="47"/>
    </location>
</feature>
<evidence type="ECO:0000256" key="1">
    <source>
        <dbReference type="ARBA" id="ARBA00022786"/>
    </source>
</evidence>
<evidence type="ECO:0000313" key="3">
    <source>
        <dbReference type="Proteomes" id="UP000515163"/>
    </source>
</evidence>
<dbReference type="SUPFAM" id="SSF81383">
    <property type="entry name" value="F-box domain"/>
    <property type="match status" value="1"/>
</dbReference>
<dbReference type="Proteomes" id="UP000515163">
    <property type="component" value="Unplaced"/>
</dbReference>
<dbReference type="FunFam" id="3.80.10.10:FF:002341">
    <property type="entry name" value="Predicted protein"/>
    <property type="match status" value="1"/>
</dbReference>
<dbReference type="Gene3D" id="1.20.1280.50">
    <property type="match status" value="1"/>
</dbReference>
<dbReference type="Pfam" id="PF12937">
    <property type="entry name" value="F-box-like"/>
    <property type="match status" value="1"/>
</dbReference>
<dbReference type="GeneID" id="116302715"/>
<dbReference type="RefSeq" id="XP_031567936.1">
    <property type="nucleotide sequence ID" value="XM_031712076.1"/>
</dbReference>
<sequence length="454" mass="50994">MADITSLPDSVLVYVLSFLRYPILISSSRVCKRWRRLCYDASLWRKLWFYQRHASKVSCEVVRRLVPRKNSYIVSIDLEGCTLIEDEGVKLLSKNCPNLRKLYIKACQQVTDKGIIEIAQNCFKLLSVKLPMENVSSKGLVAVVKNNPHLKRIYAYSRAVTQKTLTAIASTCSDLETLIVYESCLKDHENSSMDVLTDAMLMTLAEGCGKLKEITLRYNQILLSDLSLVCLATKCRMLEQFVVDYCDLDYKITDVGLIALAKFCNISCLHISNGQISDNSLLVIAESVPNIEDLSLEFSKVSDIGIFKLMQQCQKLESLVIHSADNLDRRITDMSAYTIGTYASEDFRLLGIGFADITDKGLKFICENTDLSSLSVSGCSKLTFDGLKSCFDDLSGLMSLDLSFTDIIENDDHLLETGQSLPWLDSIDLTDCFAVSKEGIRIFKEKFPFCKVVT</sequence>
<name>A0A6P8ILS9_ACTTE</name>
<reference evidence="4" key="1">
    <citation type="submission" date="2025-08" db="UniProtKB">
        <authorList>
            <consortium name="RefSeq"/>
        </authorList>
    </citation>
    <scope>IDENTIFICATION</scope>
    <source>
        <tissue evidence="4">Tentacle</tissue>
    </source>
</reference>
<dbReference type="PANTHER" id="PTHR13382">
    <property type="entry name" value="MITOCHONDRIAL ATP SYNTHASE COUPLING FACTOR B"/>
    <property type="match status" value="1"/>
</dbReference>
<dbReference type="Pfam" id="PF13516">
    <property type="entry name" value="LRR_6"/>
    <property type="match status" value="2"/>
</dbReference>
<dbReference type="OrthoDB" id="423607at2759"/>
<gene>
    <name evidence="4" type="primary">LOC116302715</name>
</gene>
<dbReference type="InterPro" id="IPR001611">
    <property type="entry name" value="Leu-rich_rpt"/>
</dbReference>
<dbReference type="KEGG" id="aten:116302715"/>
<dbReference type="InterPro" id="IPR036047">
    <property type="entry name" value="F-box-like_dom_sf"/>
</dbReference>
<dbReference type="InParanoid" id="A0A6P8ILS9"/>
<protein>
    <submittedName>
        <fullName evidence="4">F-box/LRR-repeat protein 7-like</fullName>
    </submittedName>
</protein>
<organism evidence="3 4">
    <name type="scientific">Actinia tenebrosa</name>
    <name type="common">Australian red waratah sea anemone</name>
    <dbReference type="NCBI Taxonomy" id="6105"/>
    <lineage>
        <taxon>Eukaryota</taxon>
        <taxon>Metazoa</taxon>
        <taxon>Cnidaria</taxon>
        <taxon>Anthozoa</taxon>
        <taxon>Hexacorallia</taxon>
        <taxon>Actiniaria</taxon>
        <taxon>Actiniidae</taxon>
        <taxon>Actinia</taxon>
    </lineage>
</organism>
<evidence type="ECO:0000259" key="2">
    <source>
        <dbReference type="PROSITE" id="PS50181"/>
    </source>
</evidence>